<dbReference type="PROSITE" id="PS51819">
    <property type="entry name" value="VOC"/>
    <property type="match status" value="1"/>
</dbReference>
<sequence length="192" mass="20814">MAQRPGQRRTSSRLAQAGKRAGPPAGGPDAKKGKKEGESQPDPRGQRAAAKEPPEGSGTSRAPPKGFPRVTPYLYYKDAGKMVAWLERAFGMTERSSMKRPDGSVFHAEMAIGDGLVLIGSSRSDFRNPAKLGTTTASLYVYVDCVDAHHARARKAGAKVIEKPETQGYGDRRYAVSDPEGHHWYFASSQKP</sequence>
<feature type="region of interest" description="Disordered" evidence="1">
    <location>
        <begin position="1"/>
        <end position="69"/>
    </location>
</feature>
<accession>A0A6U5AR49</accession>
<dbReference type="EMBL" id="HBFX01043645">
    <property type="protein sequence ID" value="CAD8975209.1"/>
    <property type="molecule type" value="Transcribed_RNA"/>
</dbReference>
<dbReference type="PANTHER" id="PTHR34109">
    <property type="entry name" value="BNAUNNG04460D PROTEIN-RELATED"/>
    <property type="match status" value="1"/>
</dbReference>
<dbReference type="SUPFAM" id="SSF54593">
    <property type="entry name" value="Glyoxalase/Bleomycin resistance protein/Dihydroxybiphenyl dioxygenase"/>
    <property type="match status" value="1"/>
</dbReference>
<dbReference type="InterPro" id="IPR029068">
    <property type="entry name" value="Glyas_Bleomycin-R_OHBP_Dase"/>
</dbReference>
<dbReference type="AlphaFoldDB" id="A0A6U5AR49"/>
<feature type="domain" description="VOC" evidence="2">
    <location>
        <begin position="66"/>
        <end position="189"/>
    </location>
</feature>
<evidence type="ECO:0000313" key="3">
    <source>
        <dbReference type="EMBL" id="CAD8975209.1"/>
    </source>
</evidence>
<dbReference type="PANTHER" id="PTHR34109:SF1">
    <property type="entry name" value="VOC DOMAIN-CONTAINING PROTEIN"/>
    <property type="match status" value="1"/>
</dbReference>
<proteinExistence type="predicted"/>
<evidence type="ECO:0000259" key="2">
    <source>
        <dbReference type="PROSITE" id="PS51819"/>
    </source>
</evidence>
<dbReference type="InterPro" id="IPR037523">
    <property type="entry name" value="VOC_core"/>
</dbReference>
<name>A0A6U5AR49_HEMAN</name>
<reference evidence="3" key="1">
    <citation type="submission" date="2021-01" db="EMBL/GenBank/DDBJ databases">
        <authorList>
            <person name="Corre E."/>
            <person name="Pelletier E."/>
            <person name="Niang G."/>
            <person name="Scheremetjew M."/>
            <person name="Finn R."/>
            <person name="Kale V."/>
            <person name="Holt S."/>
            <person name="Cochrane G."/>
            <person name="Meng A."/>
            <person name="Brown T."/>
            <person name="Cohen L."/>
        </authorList>
    </citation>
    <scope>NUCLEOTIDE SEQUENCE</scope>
    <source>
        <strain evidence="3">CCMP644</strain>
    </source>
</reference>
<dbReference type="Gene3D" id="3.30.720.120">
    <property type="match status" value="1"/>
</dbReference>
<feature type="compositionally biased region" description="Basic and acidic residues" evidence="1">
    <location>
        <begin position="29"/>
        <end position="38"/>
    </location>
</feature>
<dbReference type="InterPro" id="IPR004360">
    <property type="entry name" value="Glyas_Fos-R_dOase_dom"/>
</dbReference>
<feature type="compositionally biased region" description="Basic residues" evidence="1">
    <location>
        <begin position="1"/>
        <end position="11"/>
    </location>
</feature>
<protein>
    <recommendedName>
        <fullName evidence="2">VOC domain-containing protein</fullName>
    </recommendedName>
</protein>
<gene>
    <name evidence="3" type="ORF">HAND00432_LOCUS26214</name>
</gene>
<evidence type="ECO:0000256" key="1">
    <source>
        <dbReference type="SAM" id="MobiDB-lite"/>
    </source>
</evidence>
<dbReference type="Pfam" id="PF00903">
    <property type="entry name" value="Glyoxalase"/>
    <property type="match status" value="1"/>
</dbReference>
<organism evidence="3">
    <name type="scientific">Hemiselmis andersenii</name>
    <name type="common">Cryptophyte alga</name>
    <dbReference type="NCBI Taxonomy" id="464988"/>
    <lineage>
        <taxon>Eukaryota</taxon>
        <taxon>Cryptophyceae</taxon>
        <taxon>Cryptomonadales</taxon>
        <taxon>Hemiselmidaceae</taxon>
        <taxon>Hemiselmis</taxon>
    </lineage>
</organism>
<dbReference type="Gene3D" id="3.30.720.110">
    <property type="match status" value="1"/>
</dbReference>